<dbReference type="AlphaFoldDB" id="A0A315B658"/>
<dbReference type="OrthoDB" id="913402at2759"/>
<protein>
    <recommendedName>
        <fullName evidence="2">LOB domain-containing protein</fullName>
    </recommendedName>
</protein>
<dbReference type="PROSITE" id="PS50891">
    <property type="entry name" value="LOB"/>
    <property type="match status" value="1"/>
</dbReference>
<dbReference type="STRING" id="2094558.A0A315B658"/>
<dbReference type="PANTHER" id="PTHR31301:SF103">
    <property type="entry name" value="LOB DOMAIN-CONTAINING PROTEIN 5-RELATED"/>
    <property type="match status" value="1"/>
</dbReference>
<evidence type="ECO:0000313" key="3">
    <source>
        <dbReference type="EMBL" id="PQQ21826.1"/>
    </source>
</evidence>
<accession>A0A315B658</accession>
<evidence type="ECO:0000259" key="2">
    <source>
        <dbReference type="PROSITE" id="PS50891"/>
    </source>
</evidence>
<evidence type="ECO:0000256" key="1">
    <source>
        <dbReference type="ARBA" id="ARBA00005474"/>
    </source>
</evidence>
<dbReference type="PANTHER" id="PTHR31301">
    <property type="entry name" value="LOB DOMAIN-CONTAINING PROTEIN 4-RELATED"/>
    <property type="match status" value="1"/>
</dbReference>
<evidence type="ECO:0000313" key="4">
    <source>
        <dbReference type="Proteomes" id="UP000250321"/>
    </source>
</evidence>
<name>A0A315B658_PRUYE</name>
<dbReference type="Proteomes" id="UP000250321">
    <property type="component" value="Unassembled WGS sequence"/>
</dbReference>
<keyword evidence="4" id="KW-1185">Reference proteome</keyword>
<dbReference type="InterPro" id="IPR004883">
    <property type="entry name" value="LOB"/>
</dbReference>
<gene>
    <name evidence="3" type="ORF">Pyn_19864</name>
</gene>
<comment type="similarity">
    <text evidence="1">Belongs to the LOB domain-containing protein family.</text>
</comment>
<reference evidence="3 4" key="1">
    <citation type="submission" date="2018-02" db="EMBL/GenBank/DDBJ databases">
        <title>Draft genome of wild Prunus yedoensis var. nudiflora.</title>
        <authorList>
            <person name="Baek S."/>
            <person name="Kim J.-H."/>
            <person name="Choi K."/>
            <person name="Kim G.-B."/>
            <person name="Cho A."/>
            <person name="Jang H."/>
            <person name="Shin C.-H."/>
            <person name="Yu H.-J."/>
            <person name="Mun J.-H."/>
        </authorList>
    </citation>
    <scope>NUCLEOTIDE SEQUENCE [LARGE SCALE GENOMIC DNA]</scope>
    <source>
        <strain evidence="4">cv. Jeju island</strain>
        <tissue evidence="3">Leaf</tissue>
    </source>
</reference>
<comment type="caution">
    <text evidence="3">The sequence shown here is derived from an EMBL/GenBank/DDBJ whole genome shotgun (WGS) entry which is preliminary data.</text>
</comment>
<feature type="domain" description="LOB" evidence="2">
    <location>
        <begin position="12"/>
        <end position="108"/>
    </location>
</feature>
<proteinExistence type="inferred from homology"/>
<sequence>MENRDQGAAQNHACASCKHQRRKCDETCEIAPYFPASRYSEFQNAHKIFGVSNIQKIMAMAAPDQRQAAAEAFSRKGMQGKMILCVVVLALSEVSMPKFKDLKENSIL</sequence>
<organism evidence="3 4">
    <name type="scientific">Prunus yedoensis var. nudiflora</name>
    <dbReference type="NCBI Taxonomy" id="2094558"/>
    <lineage>
        <taxon>Eukaryota</taxon>
        <taxon>Viridiplantae</taxon>
        <taxon>Streptophyta</taxon>
        <taxon>Embryophyta</taxon>
        <taxon>Tracheophyta</taxon>
        <taxon>Spermatophyta</taxon>
        <taxon>Magnoliopsida</taxon>
        <taxon>eudicotyledons</taxon>
        <taxon>Gunneridae</taxon>
        <taxon>Pentapetalae</taxon>
        <taxon>rosids</taxon>
        <taxon>fabids</taxon>
        <taxon>Rosales</taxon>
        <taxon>Rosaceae</taxon>
        <taxon>Amygdaloideae</taxon>
        <taxon>Amygdaleae</taxon>
        <taxon>Prunus</taxon>
    </lineage>
</organism>
<dbReference type="Pfam" id="PF03195">
    <property type="entry name" value="LOB"/>
    <property type="match status" value="1"/>
</dbReference>
<dbReference type="EMBL" id="PJQY01000004">
    <property type="protein sequence ID" value="PQQ21826.1"/>
    <property type="molecule type" value="Genomic_DNA"/>
</dbReference>